<dbReference type="InterPro" id="IPR004988">
    <property type="entry name" value="DUF273"/>
</dbReference>
<dbReference type="PANTHER" id="PTHR31562">
    <property type="entry name" value="PROTEIN CBG18972"/>
    <property type="match status" value="1"/>
</dbReference>
<dbReference type="EMBL" id="BTSX01000001">
    <property type="protein sequence ID" value="GMS82178.1"/>
    <property type="molecule type" value="Genomic_DNA"/>
</dbReference>
<feature type="non-terminal residue" evidence="1">
    <location>
        <position position="1"/>
    </location>
</feature>
<dbReference type="AlphaFoldDB" id="A0AAV5SJ88"/>
<dbReference type="InterPro" id="IPR029044">
    <property type="entry name" value="Nucleotide-diphossugar_trans"/>
</dbReference>
<sequence length="237" mass="27513">TAVVNPNHCIEEWIDTRVDLVFYERLFNWEIAAGNYLARNTEFSRNFLMKWADWEHVQPSNWNGADNGVLQIHILETVLPTAVREIRVCDEVWRKGTDYDTYIAYVTCCKIAMGATRLWKGKLRIYRRAHGWVRDGYLATDGWAESDFMLHGYKLQNVGQDGWESPFTEIISPSICDASTRGWPWREDKMVSMQTLKKALADIEVIHGNNFPAKGRVIPYIQYPDISECFPHCDDMV</sequence>
<proteinExistence type="predicted"/>
<protein>
    <submittedName>
        <fullName evidence="1">Uncharacterized protein</fullName>
    </submittedName>
</protein>
<reference evidence="1" key="1">
    <citation type="submission" date="2023-10" db="EMBL/GenBank/DDBJ databases">
        <title>Genome assembly of Pristionchus species.</title>
        <authorList>
            <person name="Yoshida K."/>
            <person name="Sommer R.J."/>
        </authorList>
    </citation>
    <scope>NUCLEOTIDE SEQUENCE</scope>
    <source>
        <strain evidence="1">RS0144</strain>
    </source>
</reference>
<name>A0AAV5SJ88_9BILA</name>
<dbReference type="PANTHER" id="PTHR31562:SF8">
    <property type="entry name" value="ALPHA-1,6-MANNOSYLTRANSFERASE"/>
    <property type="match status" value="1"/>
</dbReference>
<dbReference type="Proteomes" id="UP001432027">
    <property type="component" value="Unassembled WGS sequence"/>
</dbReference>
<comment type="caution">
    <text evidence="1">The sequence shown here is derived from an EMBL/GenBank/DDBJ whole genome shotgun (WGS) entry which is preliminary data.</text>
</comment>
<dbReference type="Gene3D" id="3.90.550.10">
    <property type="entry name" value="Spore Coat Polysaccharide Biosynthesis Protein SpsA, Chain A"/>
    <property type="match status" value="1"/>
</dbReference>
<dbReference type="Pfam" id="PF03314">
    <property type="entry name" value="DUF273"/>
    <property type="match status" value="1"/>
</dbReference>
<organism evidence="1 2">
    <name type="scientific">Pristionchus entomophagus</name>
    <dbReference type="NCBI Taxonomy" id="358040"/>
    <lineage>
        <taxon>Eukaryota</taxon>
        <taxon>Metazoa</taxon>
        <taxon>Ecdysozoa</taxon>
        <taxon>Nematoda</taxon>
        <taxon>Chromadorea</taxon>
        <taxon>Rhabditida</taxon>
        <taxon>Rhabditina</taxon>
        <taxon>Diplogasteromorpha</taxon>
        <taxon>Diplogasteroidea</taxon>
        <taxon>Neodiplogasteridae</taxon>
        <taxon>Pristionchus</taxon>
    </lineage>
</organism>
<evidence type="ECO:0000313" key="2">
    <source>
        <dbReference type="Proteomes" id="UP001432027"/>
    </source>
</evidence>
<keyword evidence="2" id="KW-1185">Reference proteome</keyword>
<evidence type="ECO:0000313" key="1">
    <source>
        <dbReference type="EMBL" id="GMS82178.1"/>
    </source>
</evidence>
<accession>A0AAV5SJ88</accession>
<gene>
    <name evidence="1" type="ORF">PENTCL1PPCAC_4353</name>
</gene>